<feature type="region of interest" description="Disordered" evidence="1">
    <location>
        <begin position="1"/>
        <end position="36"/>
    </location>
</feature>
<reference evidence="2" key="1">
    <citation type="submission" date="2023-08" db="EMBL/GenBank/DDBJ databases">
        <title>A de novo genome assembly of Solanum verrucosum Schlechtendal, a Mexican diploid species geographically isolated from the other diploid A-genome species in potato relatives.</title>
        <authorList>
            <person name="Hosaka K."/>
        </authorList>
    </citation>
    <scope>NUCLEOTIDE SEQUENCE</scope>
    <source>
        <tissue evidence="2">Young leaves</tissue>
    </source>
</reference>
<feature type="compositionally biased region" description="Low complexity" evidence="1">
    <location>
        <begin position="27"/>
        <end position="36"/>
    </location>
</feature>
<evidence type="ECO:0000313" key="2">
    <source>
        <dbReference type="EMBL" id="WMV14012.1"/>
    </source>
</evidence>
<protein>
    <submittedName>
        <fullName evidence="2">Uncharacterized protein</fullName>
    </submittedName>
</protein>
<name>A0AAF0Q054_SOLVR</name>
<keyword evidence="3" id="KW-1185">Reference proteome</keyword>
<sequence>MEKADENTVTSNVENENVELNGGSQGSVASSVAEVETQQPPIQGNYITKMKIKTSSSTI</sequence>
<gene>
    <name evidence="2" type="ORF">MTR67_007397</name>
</gene>
<proteinExistence type="predicted"/>
<dbReference type="EMBL" id="CP133613">
    <property type="protein sequence ID" value="WMV14012.1"/>
    <property type="molecule type" value="Genomic_DNA"/>
</dbReference>
<accession>A0AAF0Q054</accession>
<dbReference type="Proteomes" id="UP001234989">
    <property type="component" value="Chromosome 2"/>
</dbReference>
<organism evidence="2 3">
    <name type="scientific">Solanum verrucosum</name>
    <dbReference type="NCBI Taxonomy" id="315347"/>
    <lineage>
        <taxon>Eukaryota</taxon>
        <taxon>Viridiplantae</taxon>
        <taxon>Streptophyta</taxon>
        <taxon>Embryophyta</taxon>
        <taxon>Tracheophyta</taxon>
        <taxon>Spermatophyta</taxon>
        <taxon>Magnoliopsida</taxon>
        <taxon>eudicotyledons</taxon>
        <taxon>Gunneridae</taxon>
        <taxon>Pentapetalae</taxon>
        <taxon>asterids</taxon>
        <taxon>lamiids</taxon>
        <taxon>Solanales</taxon>
        <taxon>Solanaceae</taxon>
        <taxon>Solanoideae</taxon>
        <taxon>Solaneae</taxon>
        <taxon>Solanum</taxon>
    </lineage>
</organism>
<evidence type="ECO:0000313" key="3">
    <source>
        <dbReference type="Proteomes" id="UP001234989"/>
    </source>
</evidence>
<dbReference type="AlphaFoldDB" id="A0AAF0Q054"/>
<feature type="compositionally biased region" description="Low complexity" evidence="1">
    <location>
        <begin position="7"/>
        <end position="19"/>
    </location>
</feature>
<evidence type="ECO:0000256" key="1">
    <source>
        <dbReference type="SAM" id="MobiDB-lite"/>
    </source>
</evidence>